<accession>A0A8J5CQG9</accession>
<comment type="caution">
    <text evidence="2">The sequence shown here is derived from an EMBL/GenBank/DDBJ whole genome shotgun (WGS) entry which is preliminary data.</text>
</comment>
<gene>
    <name evidence="2" type="ORF">GWK47_010243</name>
</gene>
<dbReference type="AlphaFoldDB" id="A0A8J5CQG9"/>
<dbReference type="OrthoDB" id="8039770at2759"/>
<evidence type="ECO:0000256" key="1">
    <source>
        <dbReference type="SAM" id="MobiDB-lite"/>
    </source>
</evidence>
<feature type="region of interest" description="Disordered" evidence="1">
    <location>
        <begin position="64"/>
        <end position="112"/>
    </location>
</feature>
<evidence type="ECO:0000313" key="3">
    <source>
        <dbReference type="Proteomes" id="UP000770661"/>
    </source>
</evidence>
<dbReference type="EMBL" id="JACEEZ010019032">
    <property type="protein sequence ID" value="KAG0716207.1"/>
    <property type="molecule type" value="Genomic_DNA"/>
</dbReference>
<reference evidence="2" key="1">
    <citation type="submission" date="2020-07" db="EMBL/GenBank/DDBJ databases">
        <title>The High-quality genome of the commercially important snow crab, Chionoecetes opilio.</title>
        <authorList>
            <person name="Jeong J.-H."/>
            <person name="Ryu S."/>
        </authorList>
    </citation>
    <scope>NUCLEOTIDE SEQUENCE</scope>
    <source>
        <strain evidence="2">MADBK_172401_WGS</strain>
        <tissue evidence="2">Digestive gland</tissue>
    </source>
</reference>
<keyword evidence="3" id="KW-1185">Reference proteome</keyword>
<feature type="compositionally biased region" description="Polar residues" evidence="1">
    <location>
        <begin position="94"/>
        <end position="105"/>
    </location>
</feature>
<name>A0A8J5CQG9_CHIOP</name>
<evidence type="ECO:0000313" key="2">
    <source>
        <dbReference type="EMBL" id="KAG0716207.1"/>
    </source>
</evidence>
<organism evidence="2 3">
    <name type="scientific">Chionoecetes opilio</name>
    <name type="common">Atlantic snow crab</name>
    <name type="synonym">Cancer opilio</name>
    <dbReference type="NCBI Taxonomy" id="41210"/>
    <lineage>
        <taxon>Eukaryota</taxon>
        <taxon>Metazoa</taxon>
        <taxon>Ecdysozoa</taxon>
        <taxon>Arthropoda</taxon>
        <taxon>Crustacea</taxon>
        <taxon>Multicrustacea</taxon>
        <taxon>Malacostraca</taxon>
        <taxon>Eumalacostraca</taxon>
        <taxon>Eucarida</taxon>
        <taxon>Decapoda</taxon>
        <taxon>Pleocyemata</taxon>
        <taxon>Brachyura</taxon>
        <taxon>Eubrachyura</taxon>
        <taxon>Majoidea</taxon>
        <taxon>Majidae</taxon>
        <taxon>Chionoecetes</taxon>
    </lineage>
</organism>
<proteinExistence type="predicted"/>
<dbReference type="Proteomes" id="UP000770661">
    <property type="component" value="Unassembled WGS sequence"/>
</dbReference>
<sequence>MTCAEIQLKNGLLMGVRDEELINALSPSTQALLFKTGSPVAVPSKSPAIHPPLFTRLQASFAPCPTYRKGRPHDKTPHSPQLPPSGQRVKTQHRTGVSQPCSPCQSCARRHGPKCPGPGMRLCYNLRPSRSLGGD</sequence>
<protein>
    <submittedName>
        <fullName evidence="2">Uncharacterized protein</fullName>
    </submittedName>
</protein>